<feature type="transmembrane region" description="Helical" evidence="6">
    <location>
        <begin position="161"/>
        <end position="185"/>
    </location>
</feature>
<feature type="compositionally biased region" description="Pro residues" evidence="5">
    <location>
        <begin position="441"/>
        <end position="454"/>
    </location>
</feature>
<feature type="region of interest" description="Disordered" evidence="5">
    <location>
        <begin position="376"/>
        <end position="416"/>
    </location>
</feature>
<reference evidence="7" key="1">
    <citation type="submission" date="2021-01" db="EMBL/GenBank/DDBJ databases">
        <authorList>
            <person name="Corre E."/>
            <person name="Pelletier E."/>
            <person name="Niang G."/>
            <person name="Scheremetjew M."/>
            <person name="Finn R."/>
            <person name="Kale V."/>
            <person name="Holt S."/>
            <person name="Cochrane G."/>
            <person name="Meng A."/>
            <person name="Brown T."/>
            <person name="Cohen L."/>
        </authorList>
    </citation>
    <scope>NUCLEOTIDE SEQUENCE</scope>
    <source>
        <strain evidence="7">CCMP441</strain>
    </source>
</reference>
<dbReference type="Gene3D" id="1.10.3730.20">
    <property type="match status" value="1"/>
</dbReference>
<dbReference type="EMBL" id="HBFK01005467">
    <property type="protein sequence ID" value="CAD8736774.1"/>
    <property type="molecule type" value="Transcribed_RNA"/>
</dbReference>
<feature type="transmembrane region" description="Helical" evidence="6">
    <location>
        <begin position="59"/>
        <end position="77"/>
    </location>
</feature>
<feature type="transmembrane region" description="Helical" evidence="6">
    <location>
        <begin position="223"/>
        <end position="244"/>
    </location>
</feature>
<feature type="region of interest" description="Disordered" evidence="5">
    <location>
        <begin position="432"/>
        <end position="528"/>
    </location>
</feature>
<dbReference type="AlphaFoldDB" id="A0A6U4XGG0"/>
<evidence type="ECO:0000256" key="2">
    <source>
        <dbReference type="ARBA" id="ARBA00022692"/>
    </source>
</evidence>
<feature type="transmembrane region" description="Helical" evidence="6">
    <location>
        <begin position="98"/>
        <end position="124"/>
    </location>
</feature>
<dbReference type="InterPro" id="IPR037185">
    <property type="entry name" value="EmrE-like"/>
</dbReference>
<feature type="transmembrane region" description="Helical" evidence="6">
    <location>
        <begin position="197"/>
        <end position="216"/>
    </location>
</feature>
<organism evidence="7">
    <name type="scientific">Hemiselmis andersenii</name>
    <name type="common">Cryptophyte alga</name>
    <dbReference type="NCBI Taxonomy" id="464988"/>
    <lineage>
        <taxon>Eukaryota</taxon>
        <taxon>Cryptophyceae</taxon>
        <taxon>Cryptomonadales</taxon>
        <taxon>Hemiselmidaceae</taxon>
        <taxon>Hemiselmis</taxon>
    </lineage>
</organism>
<feature type="transmembrane region" description="Helical" evidence="6">
    <location>
        <begin position="325"/>
        <end position="344"/>
    </location>
</feature>
<name>A0A6U4XGG0_HEMAN</name>
<keyword evidence="2 6" id="KW-0812">Transmembrane</keyword>
<feature type="transmembrane region" description="Helical" evidence="6">
    <location>
        <begin position="295"/>
        <end position="313"/>
    </location>
</feature>
<feature type="compositionally biased region" description="Polar residues" evidence="5">
    <location>
        <begin position="456"/>
        <end position="467"/>
    </location>
</feature>
<feature type="transmembrane region" description="Helical" evidence="6">
    <location>
        <begin position="130"/>
        <end position="149"/>
    </location>
</feature>
<comment type="subcellular location">
    <subcellularLocation>
        <location evidence="1">Membrane</location>
        <topology evidence="1">Multi-pass membrane protein</topology>
    </subcellularLocation>
</comment>
<gene>
    <name evidence="7" type="ORF">HAND1043_LOCUS3266</name>
</gene>
<dbReference type="SUPFAM" id="SSF103481">
    <property type="entry name" value="Multidrug resistance efflux transporter EmrE"/>
    <property type="match status" value="1"/>
</dbReference>
<dbReference type="GO" id="GO:0016020">
    <property type="term" value="C:membrane"/>
    <property type="evidence" value="ECO:0007669"/>
    <property type="project" value="UniProtKB-SubCell"/>
</dbReference>
<evidence type="ECO:0000256" key="4">
    <source>
        <dbReference type="ARBA" id="ARBA00023136"/>
    </source>
</evidence>
<proteinExistence type="predicted"/>
<evidence type="ECO:0008006" key="8">
    <source>
        <dbReference type="Google" id="ProtNLM"/>
    </source>
</evidence>
<protein>
    <recommendedName>
        <fullName evidence="8">EamA domain-containing protein</fullName>
    </recommendedName>
</protein>
<evidence type="ECO:0000256" key="1">
    <source>
        <dbReference type="ARBA" id="ARBA00004141"/>
    </source>
</evidence>
<keyword evidence="3 6" id="KW-1133">Transmembrane helix</keyword>
<dbReference type="InterPro" id="IPR008521">
    <property type="entry name" value="Mg_trans_NIPA"/>
</dbReference>
<dbReference type="Pfam" id="PF05653">
    <property type="entry name" value="Mg_trans_NIPA"/>
    <property type="match status" value="1"/>
</dbReference>
<dbReference type="GO" id="GO:0015095">
    <property type="term" value="F:magnesium ion transmembrane transporter activity"/>
    <property type="evidence" value="ECO:0007669"/>
    <property type="project" value="InterPro"/>
</dbReference>
<dbReference type="PANTHER" id="PTHR12570">
    <property type="match status" value="1"/>
</dbReference>
<keyword evidence="4 6" id="KW-0472">Membrane</keyword>
<feature type="transmembrane region" description="Helical" evidence="6">
    <location>
        <begin position="264"/>
        <end position="283"/>
    </location>
</feature>
<accession>A0A6U4XGG0</accession>
<sequence length="528" mass="56852">MVLNITCHDSCRFINNTNKCGEFPGCEWFPATDAMGNPVNISDAGSCGPNADQSYGSTGWIGIVLSLVGDIVINIGMNSMKHAHNINSDEEGKPIKHFFYIPWWWIGVIGIVSGEVGNLIAYGYAPATVVTPMGAIGVVTNVFITTVFLKEKVNKINILGVLFVIGGIITVVYFSPATTIIITSATFFEDVVNTTQGITYLCLVAVATCIMVPTSYKFGHKHVVIYVLTCASIASLTIVSAKAFSSLLTSAFAFGFEKDWLNPWPYVLLVILVVTAVSSMSYINKAMMIFGNSQVVPTYYSLFTTVSVASTAFVYREFSCMVDGVYTALFVLGIAMAMTGVFLVQWGQKDDIIEAQFSRQNSASNKVCDDVEQGMIVPKPPEEDKEAAAPMPPKQAGYVTPGKESNGYQKFQNDNAPTSAFVDYPVKQEPAPTSYIASNYPPNPRAAASPPPPESQVHNNIQNTSLPGSVLPDHWSRSPASHMPEGVGAPSPNRKRLGTLRPLPVKKGSKNAIKSPEKPPGGAKGEGE</sequence>
<evidence type="ECO:0000256" key="5">
    <source>
        <dbReference type="SAM" id="MobiDB-lite"/>
    </source>
</evidence>
<feature type="compositionally biased region" description="Polar residues" evidence="5">
    <location>
        <begin position="406"/>
        <end position="416"/>
    </location>
</feature>
<dbReference type="PANTHER" id="PTHR12570:SF65">
    <property type="entry name" value="MAGNESIUM TRANSPORTER NIPA9-RELATED"/>
    <property type="match status" value="1"/>
</dbReference>
<evidence type="ECO:0000256" key="3">
    <source>
        <dbReference type="ARBA" id="ARBA00022989"/>
    </source>
</evidence>
<evidence type="ECO:0000256" key="6">
    <source>
        <dbReference type="SAM" id="Phobius"/>
    </source>
</evidence>
<evidence type="ECO:0000313" key="7">
    <source>
        <dbReference type="EMBL" id="CAD8736774.1"/>
    </source>
</evidence>